<feature type="domain" description="Autophagy-related protein 13 N-terminal" evidence="2">
    <location>
        <begin position="38"/>
        <end position="221"/>
    </location>
</feature>
<dbReference type="InterPro" id="IPR018731">
    <property type="entry name" value="Atg13_N"/>
</dbReference>
<evidence type="ECO:0000313" key="4">
    <source>
        <dbReference type="Proteomes" id="UP001146793"/>
    </source>
</evidence>
<dbReference type="InterPro" id="IPR036570">
    <property type="entry name" value="HORMA_dom_sf"/>
</dbReference>
<organism evidence="3 4">
    <name type="scientific">Anaeramoeba flamelloides</name>
    <dbReference type="NCBI Taxonomy" id="1746091"/>
    <lineage>
        <taxon>Eukaryota</taxon>
        <taxon>Metamonada</taxon>
        <taxon>Anaeramoebidae</taxon>
        <taxon>Anaeramoeba</taxon>
    </lineage>
</organism>
<feature type="region of interest" description="Disordered" evidence="1">
    <location>
        <begin position="460"/>
        <end position="497"/>
    </location>
</feature>
<accession>A0AAV7ZMQ4</accession>
<protein>
    <recommendedName>
        <fullName evidence="2">Autophagy-related protein 13 N-terminal domain-containing protein</fullName>
    </recommendedName>
</protein>
<dbReference type="Gene3D" id="3.30.900.10">
    <property type="entry name" value="HORMA domain"/>
    <property type="match status" value="1"/>
</dbReference>
<reference evidence="3" key="1">
    <citation type="submission" date="2022-08" db="EMBL/GenBank/DDBJ databases">
        <title>Novel sulphate-reducing endosymbionts in the free-living metamonad Anaeramoeba.</title>
        <authorList>
            <person name="Jerlstrom-Hultqvist J."/>
            <person name="Cepicka I."/>
            <person name="Gallot-Lavallee L."/>
            <person name="Salas-Leiva D."/>
            <person name="Curtis B.A."/>
            <person name="Zahonova K."/>
            <person name="Pipaliya S."/>
            <person name="Dacks J."/>
            <person name="Roger A.J."/>
        </authorList>
    </citation>
    <scope>NUCLEOTIDE SEQUENCE</scope>
    <source>
        <strain evidence="3">Busselton2</strain>
    </source>
</reference>
<gene>
    <name evidence="3" type="ORF">M0812_13972</name>
</gene>
<evidence type="ECO:0000313" key="3">
    <source>
        <dbReference type="EMBL" id="KAJ3441952.1"/>
    </source>
</evidence>
<feature type="compositionally biased region" description="Low complexity" evidence="1">
    <location>
        <begin position="471"/>
        <end position="494"/>
    </location>
</feature>
<evidence type="ECO:0000259" key="2">
    <source>
        <dbReference type="Pfam" id="PF10033"/>
    </source>
</evidence>
<feature type="region of interest" description="Disordered" evidence="1">
    <location>
        <begin position="215"/>
        <end position="273"/>
    </location>
</feature>
<feature type="compositionally biased region" description="Low complexity" evidence="1">
    <location>
        <begin position="262"/>
        <end position="273"/>
    </location>
</feature>
<feature type="compositionally biased region" description="Polar residues" evidence="1">
    <location>
        <begin position="375"/>
        <end position="384"/>
    </location>
</feature>
<dbReference type="Proteomes" id="UP001146793">
    <property type="component" value="Unassembled WGS sequence"/>
</dbReference>
<dbReference type="EMBL" id="JANTQA010000029">
    <property type="protein sequence ID" value="KAJ3441952.1"/>
    <property type="molecule type" value="Genomic_DNA"/>
</dbReference>
<feature type="compositionally biased region" description="Basic residues" evidence="1">
    <location>
        <begin position="355"/>
        <end position="369"/>
    </location>
</feature>
<feature type="region of interest" description="Disordered" evidence="1">
    <location>
        <begin position="348"/>
        <end position="384"/>
    </location>
</feature>
<dbReference type="GO" id="GO:1990316">
    <property type="term" value="C:Atg1/ULK1 kinase complex"/>
    <property type="evidence" value="ECO:0007669"/>
    <property type="project" value="InterPro"/>
</dbReference>
<feature type="compositionally biased region" description="Basic and acidic residues" evidence="1">
    <location>
        <begin position="221"/>
        <end position="255"/>
    </location>
</feature>
<evidence type="ECO:0000256" key="1">
    <source>
        <dbReference type="SAM" id="MobiDB-lite"/>
    </source>
</evidence>
<comment type="caution">
    <text evidence="3">The sequence shown here is derived from an EMBL/GenBank/DDBJ whole genome shotgun (WGS) entry which is preliminary data.</text>
</comment>
<name>A0AAV7ZMQ4_9EUKA</name>
<sequence length="581" mass="68480">MSFYSFDEEFPDFANVLKSAFQTFYSIVLINRERRSNWYDKTSTKPEFTFNLDLPRISEKKKLKIKFRSEMEINLEVLVYLKKVRGVDSFYLDNIKKNEPIKTYRYKKRIPKNQKRKKMFGKILLEQWNLSCSSTGFTSSTDTNSFASSLSLVFRSIISYLKILPTQQLVNKQNVSKTSRFIITIEHRLIPRLKEEGSTKKTFVNDPIYYSHTHFHKTKIQKKEEEEKEKEKVNEKEKEKEKERGNEQGRKHEQESQPSIQNSSLGSNSNLNKNYSKKRKYIHRKKSVHKSNPRANFKFAQIKNGTANHLQIQVQYLKTVDNLLHLMNPVSYSIPKYLDLKRNKSENYLNNYTGNKKKTRRQKRKLKLSQKKETLNPNDYNKQPRQRYLNQISTPIKIQKLKNHNSHFPSIDLKTRPKTYTNHNTSLYSPPFQDPNSYFFPSSVGFPTYFNQQLVYNSQNTSSSKSTDHQPNSNFSNYSPNNTSNTSKSNNPQTDFQTKSDIIDFQISSESESGNKNENENENETSNRSIGEKEPTLQIKIQELESIKLDRFSDMENSFWSVQKIINQLDDLDKSIKRFKK</sequence>
<dbReference type="Pfam" id="PF10033">
    <property type="entry name" value="ATG13"/>
    <property type="match status" value="1"/>
</dbReference>
<dbReference type="GO" id="GO:0006914">
    <property type="term" value="P:autophagy"/>
    <property type="evidence" value="ECO:0007669"/>
    <property type="project" value="InterPro"/>
</dbReference>
<feature type="region of interest" description="Disordered" evidence="1">
    <location>
        <begin position="509"/>
        <end position="534"/>
    </location>
</feature>
<dbReference type="AlphaFoldDB" id="A0AAV7ZMQ4"/>
<proteinExistence type="predicted"/>